<evidence type="ECO:0000313" key="2">
    <source>
        <dbReference type="WBParaSite" id="nRc.2.0.1.t23231-RA"/>
    </source>
</evidence>
<dbReference type="AlphaFoldDB" id="A0A915JC63"/>
<name>A0A915JC63_ROMCU</name>
<accession>A0A915JC63</accession>
<organism evidence="1 2">
    <name type="scientific">Romanomermis culicivorax</name>
    <name type="common">Nematode worm</name>
    <dbReference type="NCBI Taxonomy" id="13658"/>
    <lineage>
        <taxon>Eukaryota</taxon>
        <taxon>Metazoa</taxon>
        <taxon>Ecdysozoa</taxon>
        <taxon>Nematoda</taxon>
        <taxon>Enoplea</taxon>
        <taxon>Dorylaimia</taxon>
        <taxon>Mermithida</taxon>
        <taxon>Mermithoidea</taxon>
        <taxon>Mermithidae</taxon>
        <taxon>Romanomermis</taxon>
    </lineage>
</organism>
<dbReference type="Proteomes" id="UP000887565">
    <property type="component" value="Unplaced"/>
</dbReference>
<proteinExistence type="predicted"/>
<keyword evidence="1" id="KW-1185">Reference proteome</keyword>
<protein>
    <submittedName>
        <fullName evidence="2">Uncharacterized protein</fullName>
    </submittedName>
</protein>
<evidence type="ECO:0000313" key="1">
    <source>
        <dbReference type="Proteomes" id="UP000887565"/>
    </source>
</evidence>
<sequence length="338" mass="37593">MSYDDLASSRGVFDCTYRIVNAPAANTIDKGTNVKLPILMPRAQGIVHFLTTTSIVSTSIHLTMMPNINKGYTLGIYLSLLFFNLDVIPANFSDICKSAGFIMELIYIGDDGMPPDTDPIIVEAFSQPMVIDIDTHFVCAISSVLIPLMGKQPTEQGYSSWWSSCCKAAEGRFNFLAAVLISLQPPRKQAGTIYSGIMGSFVLHKAVFTALVDYRRAHSDKVSDFIDVTLALLKNTGMTHFVLIDKYLVTPNQPALMSEKAKPHIDNLIQAYTYLKGVADDQKNYLKFLKSDDELGVFNQQKFKNVRAIAYHSAIKKEPSLSNYSNVDTCRENTDRRS</sequence>
<reference evidence="2" key="1">
    <citation type="submission" date="2022-11" db="UniProtKB">
        <authorList>
            <consortium name="WormBaseParasite"/>
        </authorList>
    </citation>
    <scope>IDENTIFICATION</scope>
</reference>
<dbReference type="WBParaSite" id="nRc.2.0.1.t23231-RA">
    <property type="protein sequence ID" value="nRc.2.0.1.t23231-RA"/>
    <property type="gene ID" value="nRc.2.0.1.g23231"/>
</dbReference>